<keyword evidence="3" id="KW-1185">Reference proteome</keyword>
<dbReference type="EMBL" id="CP015405">
    <property type="protein sequence ID" value="ANU74513.1"/>
    <property type="molecule type" value="Genomic_DNA"/>
</dbReference>
<dbReference type="InterPro" id="IPR007395">
    <property type="entry name" value="Zn_peptidase_2"/>
</dbReference>
<accession>A0A1C7I6P6</accession>
<feature type="transmembrane region" description="Helical" evidence="1">
    <location>
        <begin position="120"/>
        <end position="140"/>
    </location>
</feature>
<proteinExistence type="predicted"/>
<dbReference type="Proteomes" id="UP000092574">
    <property type="component" value="Chromosome"/>
</dbReference>
<dbReference type="KEGG" id="byl:A4V09_01280"/>
<dbReference type="PANTHER" id="PTHR36434">
    <property type="entry name" value="MEMBRANE PROTEASE YUGP-RELATED"/>
    <property type="match status" value="1"/>
</dbReference>
<dbReference type="RefSeq" id="WP_065540744.1">
    <property type="nucleotide sequence ID" value="NZ_CP015405.2"/>
</dbReference>
<keyword evidence="1" id="KW-1133">Transmembrane helix</keyword>
<reference evidence="2" key="1">
    <citation type="submission" date="2017-04" db="EMBL/GenBank/DDBJ databases">
        <title>Complete Genome Sequences of Twelve Strains of a Stable Defined Moderately Diverse Mouse Microbiota 2 (sDMDMm2).</title>
        <authorList>
            <person name="Uchimura Y."/>
            <person name="Wyss M."/>
            <person name="Brugiroux S."/>
            <person name="Limenitakis J.P."/>
            <person name="Stecher B."/>
            <person name="McCoy K.D."/>
            <person name="Macpherson A.J."/>
        </authorList>
    </citation>
    <scope>NUCLEOTIDE SEQUENCE</scope>
    <source>
        <strain evidence="2">YL58</strain>
    </source>
</reference>
<name>A0A1C7I6P6_9FIRM</name>
<evidence type="ECO:0000256" key="1">
    <source>
        <dbReference type="SAM" id="Phobius"/>
    </source>
</evidence>
<feature type="transmembrane region" description="Helical" evidence="1">
    <location>
        <begin position="200"/>
        <end position="221"/>
    </location>
</feature>
<dbReference type="PANTHER" id="PTHR36434:SF1">
    <property type="entry name" value="MEMBRANE PROTEASE YUGP-RELATED"/>
    <property type="match status" value="1"/>
</dbReference>
<keyword evidence="1" id="KW-0812">Transmembrane</keyword>
<dbReference type="AlphaFoldDB" id="A0A1C7I6P6"/>
<organism evidence="2 3">
    <name type="scientific">Blautia pseudococcoides</name>
    <dbReference type="NCBI Taxonomy" id="1796616"/>
    <lineage>
        <taxon>Bacteria</taxon>
        <taxon>Bacillati</taxon>
        <taxon>Bacillota</taxon>
        <taxon>Clostridia</taxon>
        <taxon>Lachnospirales</taxon>
        <taxon>Lachnospiraceae</taxon>
        <taxon>Blautia</taxon>
    </lineage>
</organism>
<feature type="transmembrane region" description="Helical" evidence="1">
    <location>
        <begin position="147"/>
        <end position="168"/>
    </location>
</feature>
<keyword evidence="1" id="KW-0472">Membrane</keyword>
<sequence>MFFYYDATYLLVLAGVILCVTASANVNQTYKKYSTVGNARQMTAEQAARTILDRAGIRQVRIERVGGNLTDHYDPRSKVLRLSETVYNSQSVAAIGVAAHECGHAIQDDVGYVPIKIRGAIVPVVNFGSALCWPLFLIGLLMGAPGLVNAGIILFSLVVVFQLVTLPVEFNASGRALRILDGTGILSGSELQGAGKVLRAAALTYVASALSTILQLLRLVLLSGRRRN</sequence>
<evidence type="ECO:0000313" key="3">
    <source>
        <dbReference type="Proteomes" id="UP000092574"/>
    </source>
</evidence>
<dbReference type="Pfam" id="PF04298">
    <property type="entry name" value="Zn_peptidase_2"/>
    <property type="match status" value="1"/>
</dbReference>
<protein>
    <submittedName>
        <fullName evidence="2">Peptidase</fullName>
    </submittedName>
</protein>
<evidence type="ECO:0000313" key="2">
    <source>
        <dbReference type="EMBL" id="ANU74513.1"/>
    </source>
</evidence>
<gene>
    <name evidence="2" type="ORF">A4V09_01280</name>
</gene>
<dbReference type="OrthoDB" id="9784298at2"/>